<dbReference type="InterPro" id="IPR017937">
    <property type="entry name" value="Thioredoxin_CS"/>
</dbReference>
<feature type="transmembrane region" description="Helical" evidence="2">
    <location>
        <begin position="43"/>
        <end position="65"/>
    </location>
</feature>
<dbReference type="Proteomes" id="UP000214746">
    <property type="component" value="Unassembled WGS sequence"/>
</dbReference>
<dbReference type="AlphaFoldDB" id="A0A2W1N824"/>
<dbReference type="Pfam" id="PF00578">
    <property type="entry name" value="AhpC-TSA"/>
    <property type="match status" value="1"/>
</dbReference>
<dbReference type="GO" id="GO:0016491">
    <property type="term" value="F:oxidoreductase activity"/>
    <property type="evidence" value="ECO:0007669"/>
    <property type="project" value="InterPro"/>
</dbReference>
<keyword evidence="2" id="KW-0812">Transmembrane</keyword>
<keyword evidence="5" id="KW-1185">Reference proteome</keyword>
<feature type="domain" description="Thioredoxin" evidence="3">
    <location>
        <begin position="205"/>
        <end position="342"/>
    </location>
</feature>
<evidence type="ECO:0000313" key="4">
    <source>
        <dbReference type="EMBL" id="PZE19760.1"/>
    </source>
</evidence>
<dbReference type="InterPro" id="IPR000866">
    <property type="entry name" value="AhpC/TSA"/>
</dbReference>
<proteinExistence type="predicted"/>
<dbReference type="InterPro" id="IPR036249">
    <property type="entry name" value="Thioredoxin-like_sf"/>
</dbReference>
<feature type="transmembrane region" description="Helical" evidence="2">
    <location>
        <begin position="170"/>
        <end position="189"/>
    </location>
</feature>
<evidence type="ECO:0000313" key="5">
    <source>
        <dbReference type="Proteomes" id="UP000214746"/>
    </source>
</evidence>
<dbReference type="OrthoDB" id="25753at2"/>
<dbReference type="EMBL" id="NHRJ02000013">
    <property type="protein sequence ID" value="PZE19760.1"/>
    <property type="molecule type" value="Genomic_DNA"/>
</dbReference>
<sequence length="342" mass="38283">MDTWTLGPLVIQQSMFIIVASILTGFGVLRLRQYHEPELAKGITGRTVEALLIGLVICKLSGVLFDPQSLRDDPRSLLYFHGGAKGIWLALVLMCGYVWYREHKSSHWPVYIDAWLIAILTGYPVYRILHHFLLEGSKVTDTIIIILCALVLIIRFVGQAAAGGRRTQQLFLAFIIGHMLITTVASHVWEKPLSKGVSQGLVTGIRVGQQAPDFALEDPAGTRVKLSDFRGQKVLVNFWATWCPPCKVEMPHMQRFYSEYQDREVVILSVNAAHTEASKIVVNSFIRYWGLTFPVVLDTLGDVGNTYGVAAYPATYVIDEHGIVRDKIQGAMNEQMLREAVK</sequence>
<keyword evidence="2" id="KW-1133">Transmembrane helix</keyword>
<dbReference type="SUPFAM" id="SSF52833">
    <property type="entry name" value="Thioredoxin-like"/>
    <property type="match status" value="1"/>
</dbReference>
<protein>
    <submittedName>
        <fullName evidence="4">TlpA family protein disulfide reductase</fullName>
    </submittedName>
</protein>
<dbReference type="InterPro" id="IPR050553">
    <property type="entry name" value="Thioredoxin_ResA/DsbE_sf"/>
</dbReference>
<evidence type="ECO:0000256" key="1">
    <source>
        <dbReference type="ARBA" id="ARBA00023157"/>
    </source>
</evidence>
<dbReference type="PANTHER" id="PTHR42852:SF1">
    <property type="entry name" value="THIOREDOXIN-LIKE PROTEIN YNEN"/>
    <property type="match status" value="1"/>
</dbReference>
<comment type="caution">
    <text evidence="4">The sequence shown here is derived from an EMBL/GenBank/DDBJ whole genome shotgun (WGS) entry which is preliminary data.</text>
</comment>
<feature type="transmembrane region" description="Helical" evidence="2">
    <location>
        <begin position="77"/>
        <end position="100"/>
    </location>
</feature>
<evidence type="ECO:0000256" key="2">
    <source>
        <dbReference type="SAM" id="Phobius"/>
    </source>
</evidence>
<feature type="transmembrane region" description="Helical" evidence="2">
    <location>
        <begin position="6"/>
        <end position="31"/>
    </location>
</feature>
<dbReference type="GO" id="GO:0016209">
    <property type="term" value="F:antioxidant activity"/>
    <property type="evidence" value="ECO:0007669"/>
    <property type="project" value="InterPro"/>
</dbReference>
<reference evidence="4" key="1">
    <citation type="submission" date="2018-06" db="EMBL/GenBank/DDBJ databases">
        <title>Paenibacillus xerothermodurans sp. nov. an extremely dry heat resistant spore forming bacterium isolated from the soil of Cape Canaveral, Florida.</title>
        <authorList>
            <person name="Seuylemezian A."/>
            <person name="Kaur N."/>
            <person name="Patil P."/>
            <person name="Patil P."/>
            <person name="Mayilraj S."/>
            <person name="Vaishampayan P."/>
        </authorList>
    </citation>
    <scope>NUCLEOTIDE SEQUENCE [LARGE SCALE GENOMIC DNA]</scope>
    <source>
        <strain evidence="4">ATCC 27380</strain>
    </source>
</reference>
<name>A0A2W1N824_PAEXE</name>
<dbReference type="RefSeq" id="WP_089201108.1">
    <property type="nucleotide sequence ID" value="NZ_NHRJ02000013.1"/>
</dbReference>
<dbReference type="PANTHER" id="PTHR42852">
    <property type="entry name" value="THIOL:DISULFIDE INTERCHANGE PROTEIN DSBE"/>
    <property type="match status" value="1"/>
</dbReference>
<keyword evidence="2" id="KW-0472">Membrane</keyword>
<dbReference type="PROSITE" id="PS00194">
    <property type="entry name" value="THIOREDOXIN_1"/>
    <property type="match status" value="1"/>
</dbReference>
<dbReference type="CDD" id="cd02966">
    <property type="entry name" value="TlpA_like_family"/>
    <property type="match status" value="1"/>
</dbReference>
<accession>A0A2W1N824</accession>
<gene>
    <name evidence="4" type="ORF">CBW46_016570</name>
</gene>
<dbReference type="Gene3D" id="3.40.30.10">
    <property type="entry name" value="Glutaredoxin"/>
    <property type="match status" value="1"/>
</dbReference>
<feature type="transmembrane region" description="Helical" evidence="2">
    <location>
        <begin position="139"/>
        <end position="158"/>
    </location>
</feature>
<keyword evidence="1" id="KW-1015">Disulfide bond</keyword>
<evidence type="ECO:0000259" key="3">
    <source>
        <dbReference type="PROSITE" id="PS51352"/>
    </source>
</evidence>
<dbReference type="InterPro" id="IPR013766">
    <property type="entry name" value="Thioredoxin_domain"/>
</dbReference>
<feature type="transmembrane region" description="Helical" evidence="2">
    <location>
        <begin position="112"/>
        <end position="133"/>
    </location>
</feature>
<dbReference type="PROSITE" id="PS51352">
    <property type="entry name" value="THIOREDOXIN_2"/>
    <property type="match status" value="1"/>
</dbReference>
<organism evidence="4 5">
    <name type="scientific">Paenibacillus xerothermodurans</name>
    <dbReference type="NCBI Taxonomy" id="1977292"/>
    <lineage>
        <taxon>Bacteria</taxon>
        <taxon>Bacillati</taxon>
        <taxon>Bacillota</taxon>
        <taxon>Bacilli</taxon>
        <taxon>Bacillales</taxon>
        <taxon>Paenibacillaceae</taxon>
        <taxon>Paenibacillus</taxon>
    </lineage>
</organism>